<reference evidence="4" key="1">
    <citation type="submission" date="2018-08" db="EMBL/GenBank/DDBJ databases">
        <title>Mucilaginibacter sp. MYSH2.</title>
        <authorList>
            <person name="Seo T."/>
        </authorList>
    </citation>
    <scope>NUCLEOTIDE SEQUENCE [LARGE SCALE GENOMIC DNA]</scope>
    <source>
        <strain evidence="4">KIRAN</strain>
    </source>
</reference>
<feature type="region of interest" description="Disordered" evidence="1">
    <location>
        <begin position="17"/>
        <end position="66"/>
    </location>
</feature>
<dbReference type="OrthoDB" id="853708at2"/>
<keyword evidence="4" id="KW-1185">Reference proteome</keyword>
<dbReference type="RefSeq" id="WP_119431913.1">
    <property type="nucleotide sequence ID" value="NZ_QWGE01000003.1"/>
</dbReference>
<evidence type="ECO:0000313" key="4">
    <source>
        <dbReference type="Proteomes" id="UP000266005"/>
    </source>
</evidence>
<sequence>MKKIIAALALGILVTGSTFAQTSPQKEGKHRAEHRSERKDKVKKSPEDHAKLKTEKLSKQLDLNSSQTKRLMALNLKQAQEMQAMRAQHQKGDKRNPQHRKQMQAAHTRWNAELKDILTKKQYAQYEATREEQRAKHQQGREHRKGQRGEKLERQS</sequence>
<evidence type="ECO:0000256" key="1">
    <source>
        <dbReference type="SAM" id="MobiDB-lite"/>
    </source>
</evidence>
<organism evidence="3 4">
    <name type="scientific">Pontibacter oryzae</name>
    <dbReference type="NCBI Taxonomy" id="2304593"/>
    <lineage>
        <taxon>Bacteria</taxon>
        <taxon>Pseudomonadati</taxon>
        <taxon>Bacteroidota</taxon>
        <taxon>Cytophagia</taxon>
        <taxon>Cytophagales</taxon>
        <taxon>Hymenobacteraceae</taxon>
        <taxon>Pontibacter</taxon>
    </lineage>
</organism>
<feature type="chain" id="PRO_5017281068" evidence="2">
    <location>
        <begin position="21"/>
        <end position="156"/>
    </location>
</feature>
<feature type="compositionally biased region" description="Basic and acidic residues" evidence="1">
    <location>
        <begin position="128"/>
        <end position="156"/>
    </location>
</feature>
<feature type="region of interest" description="Disordered" evidence="1">
    <location>
        <begin position="125"/>
        <end position="156"/>
    </location>
</feature>
<accession>A0A399S6Q8</accession>
<keyword evidence="2" id="KW-0732">Signal</keyword>
<feature type="signal peptide" evidence="2">
    <location>
        <begin position="1"/>
        <end position="20"/>
    </location>
</feature>
<feature type="compositionally biased region" description="Basic and acidic residues" evidence="1">
    <location>
        <begin position="34"/>
        <end position="59"/>
    </location>
</feature>
<protein>
    <submittedName>
        <fullName evidence="3">DUF4890 domain-containing protein</fullName>
    </submittedName>
</protein>
<dbReference type="Proteomes" id="UP000266005">
    <property type="component" value="Unassembled WGS sequence"/>
</dbReference>
<evidence type="ECO:0000256" key="2">
    <source>
        <dbReference type="SAM" id="SignalP"/>
    </source>
</evidence>
<evidence type="ECO:0000313" key="3">
    <source>
        <dbReference type="EMBL" id="RIJ37255.1"/>
    </source>
</evidence>
<proteinExistence type="predicted"/>
<name>A0A399S6Q8_9BACT</name>
<comment type="caution">
    <text evidence="3">The sequence shown here is derived from an EMBL/GenBank/DDBJ whole genome shotgun (WGS) entry which is preliminary data.</text>
</comment>
<feature type="region of interest" description="Disordered" evidence="1">
    <location>
        <begin position="79"/>
        <end position="113"/>
    </location>
</feature>
<dbReference type="AlphaFoldDB" id="A0A399S6Q8"/>
<dbReference type="EMBL" id="QWGE01000003">
    <property type="protein sequence ID" value="RIJ37255.1"/>
    <property type="molecule type" value="Genomic_DNA"/>
</dbReference>
<gene>
    <name evidence="3" type="ORF">D1627_08925</name>
</gene>